<feature type="transmembrane region" description="Helical" evidence="19">
    <location>
        <begin position="316"/>
        <end position="340"/>
    </location>
</feature>
<reference evidence="20 21" key="1">
    <citation type="submission" date="2007-06" db="EMBL/GenBank/DDBJ databases">
        <authorList>
            <person name="Shimkets L."/>
            <person name="Ferriera S."/>
            <person name="Johnson J."/>
            <person name="Kravitz S."/>
            <person name="Beeson K."/>
            <person name="Sutton G."/>
            <person name="Rogers Y.-H."/>
            <person name="Friedman R."/>
            <person name="Frazier M."/>
            <person name="Venter J.C."/>
        </authorList>
    </citation>
    <scope>NUCLEOTIDE SEQUENCE [LARGE SCALE GENOMIC DNA]</scope>
    <source>
        <strain evidence="20 21">SIR-1</strain>
    </source>
</reference>
<keyword evidence="11" id="KW-0443">Lipid metabolism</keyword>
<evidence type="ECO:0000256" key="15">
    <source>
        <dbReference type="ARBA" id="ARBA00030165"/>
    </source>
</evidence>
<dbReference type="Pfam" id="PF01222">
    <property type="entry name" value="ERG4_ERG24"/>
    <property type="match status" value="1"/>
</dbReference>
<feature type="transmembrane region" description="Helical" evidence="19">
    <location>
        <begin position="187"/>
        <end position="204"/>
    </location>
</feature>
<dbReference type="GO" id="GO:0016020">
    <property type="term" value="C:membrane"/>
    <property type="evidence" value="ECO:0007669"/>
    <property type="project" value="UniProtKB-SubCell"/>
</dbReference>
<evidence type="ECO:0000256" key="5">
    <source>
        <dbReference type="ARBA" id="ARBA00022692"/>
    </source>
</evidence>
<dbReference type="Proteomes" id="UP000005801">
    <property type="component" value="Unassembled WGS sequence"/>
</dbReference>
<dbReference type="EC" id="1.3.1.70" evidence="3"/>
<keyword evidence="4" id="KW-0444">Lipid biosynthesis</keyword>
<dbReference type="STRING" id="391625.PPSIR1_23244"/>
<comment type="subcellular location">
    <subcellularLocation>
        <location evidence="1">Membrane</location>
        <topology evidence="1">Multi-pass membrane protein</topology>
    </subcellularLocation>
</comment>
<dbReference type="FunFam" id="1.20.120.1630:FF:000011">
    <property type="entry name" value="Delta(14)-sterol reductase"/>
    <property type="match status" value="1"/>
</dbReference>
<evidence type="ECO:0000256" key="13">
    <source>
        <dbReference type="ARBA" id="ARBA00023166"/>
    </source>
</evidence>
<keyword evidence="12 19" id="KW-0472">Membrane</keyword>
<dbReference type="Gene3D" id="1.20.120.1630">
    <property type="match status" value="1"/>
</dbReference>
<feature type="transmembrane region" description="Helical" evidence="19">
    <location>
        <begin position="155"/>
        <end position="175"/>
    </location>
</feature>
<dbReference type="RefSeq" id="WP_006974314.1">
    <property type="nucleotide sequence ID" value="NZ_ABCS01000063.1"/>
</dbReference>
<name>A6GC73_9BACT</name>
<evidence type="ECO:0000256" key="19">
    <source>
        <dbReference type="SAM" id="Phobius"/>
    </source>
</evidence>
<keyword evidence="8 19" id="KW-1133">Transmembrane helix</keyword>
<feature type="transmembrane region" description="Helical" evidence="19">
    <location>
        <begin position="249"/>
        <end position="268"/>
    </location>
</feature>
<dbReference type="OrthoDB" id="9779233at2"/>
<evidence type="ECO:0000256" key="3">
    <source>
        <dbReference type="ARBA" id="ARBA00012413"/>
    </source>
</evidence>
<feature type="transmembrane region" description="Helical" evidence="19">
    <location>
        <begin position="90"/>
        <end position="109"/>
    </location>
</feature>
<keyword evidence="14" id="KW-0753">Steroid metabolism</keyword>
<gene>
    <name evidence="20" type="ORF">PPSIR1_23244</name>
</gene>
<evidence type="ECO:0000256" key="18">
    <source>
        <dbReference type="ARBA" id="ARBA00069705"/>
    </source>
</evidence>
<evidence type="ECO:0000313" key="20">
    <source>
        <dbReference type="EMBL" id="EDM76522.1"/>
    </source>
</evidence>
<evidence type="ECO:0000256" key="14">
    <source>
        <dbReference type="ARBA" id="ARBA00023221"/>
    </source>
</evidence>
<evidence type="ECO:0000256" key="17">
    <source>
        <dbReference type="ARBA" id="ARBA00060577"/>
    </source>
</evidence>
<evidence type="ECO:0000256" key="12">
    <source>
        <dbReference type="ARBA" id="ARBA00023136"/>
    </source>
</evidence>
<evidence type="ECO:0000256" key="11">
    <source>
        <dbReference type="ARBA" id="ARBA00023098"/>
    </source>
</evidence>
<evidence type="ECO:0000256" key="4">
    <source>
        <dbReference type="ARBA" id="ARBA00022516"/>
    </source>
</evidence>
<dbReference type="PANTHER" id="PTHR21257:SF52">
    <property type="entry name" value="DELTA(14)-STEROL REDUCTASE TM7SF2"/>
    <property type="match status" value="1"/>
</dbReference>
<proteinExistence type="inferred from homology"/>
<sequence>MDGLREPVTLEGVLFGLAAYGGFIVLLFLLTKFLPGPRVQGQPLPASTGQGGKRLTYKMNGMALFVATHMLIFVVLHRLGWSLTPLLREFWSLLVAANLITLAWLALMFRAGKRKLAEAAKAGEDDAELREHGPLSRLWLGIELNPSLWGVDLKVFAYQPSLIGLGVLNVAFAVAQYEALGHLTPQMIAYQVFWWGYLFSHYWLEDNVLSMWDVIAEKFGFMLLWGDLVLVPFFYCIGGWWVLNQTEPMPWSRVALIAALHVVGLWIFRESNAQKNRFKKDRSVKIWGKPAETIGDRLLISGWWGIGRKLNYTGEIMVYMSFALCTGLSSIVPYLLPLWLCCLLPHRAWRDEQRCAAKYGELWVQYTKIAKFRMIPFIY</sequence>
<feature type="transmembrane region" description="Helical" evidence="19">
    <location>
        <begin position="12"/>
        <end position="30"/>
    </location>
</feature>
<feature type="transmembrane region" description="Helical" evidence="19">
    <location>
        <begin position="224"/>
        <end position="243"/>
    </location>
</feature>
<dbReference type="AlphaFoldDB" id="A6GC73"/>
<dbReference type="EMBL" id="ABCS01000063">
    <property type="protein sequence ID" value="EDM76522.1"/>
    <property type="molecule type" value="Genomic_DNA"/>
</dbReference>
<protein>
    <recommendedName>
        <fullName evidence="18">Delta(14)-sterol reductase</fullName>
        <ecNumber evidence="3">1.3.1.70</ecNumber>
    </recommendedName>
    <alternativeName>
        <fullName evidence="15">C-14 sterol reductase</fullName>
    </alternativeName>
    <alternativeName>
        <fullName evidence="16">Sterol C14-reductase</fullName>
    </alternativeName>
</protein>
<evidence type="ECO:0000256" key="9">
    <source>
        <dbReference type="ARBA" id="ARBA00023002"/>
    </source>
</evidence>
<comment type="similarity">
    <text evidence="2">Belongs to the ERG4/ERG24 family.</text>
</comment>
<dbReference type="eggNOG" id="COG2020">
    <property type="taxonomic scope" value="Bacteria"/>
</dbReference>
<evidence type="ECO:0000256" key="7">
    <source>
        <dbReference type="ARBA" id="ARBA00022955"/>
    </source>
</evidence>
<dbReference type="PANTHER" id="PTHR21257">
    <property type="entry name" value="DELTA(14)-STEROL REDUCTASE"/>
    <property type="match status" value="1"/>
</dbReference>
<evidence type="ECO:0000256" key="2">
    <source>
        <dbReference type="ARBA" id="ARBA00005402"/>
    </source>
</evidence>
<organism evidence="20 21">
    <name type="scientific">Plesiocystis pacifica SIR-1</name>
    <dbReference type="NCBI Taxonomy" id="391625"/>
    <lineage>
        <taxon>Bacteria</taxon>
        <taxon>Pseudomonadati</taxon>
        <taxon>Myxococcota</taxon>
        <taxon>Polyangia</taxon>
        <taxon>Nannocystales</taxon>
        <taxon>Nannocystaceae</taxon>
        <taxon>Plesiocystis</taxon>
    </lineage>
</organism>
<keyword evidence="5 19" id="KW-0812">Transmembrane</keyword>
<keyword evidence="21" id="KW-1185">Reference proteome</keyword>
<keyword evidence="13" id="KW-1207">Sterol metabolism</keyword>
<comment type="pathway">
    <text evidence="17">Steroid biosynthesis.</text>
</comment>
<keyword evidence="7" id="KW-0752">Steroid biosynthesis</keyword>
<dbReference type="GO" id="GO:0050613">
    <property type="term" value="F:Delta14-sterol reductase activity"/>
    <property type="evidence" value="ECO:0007669"/>
    <property type="project" value="UniProtKB-EC"/>
</dbReference>
<evidence type="ECO:0000313" key="21">
    <source>
        <dbReference type="Proteomes" id="UP000005801"/>
    </source>
</evidence>
<dbReference type="GO" id="GO:0016126">
    <property type="term" value="P:sterol biosynthetic process"/>
    <property type="evidence" value="ECO:0007669"/>
    <property type="project" value="UniProtKB-KW"/>
</dbReference>
<evidence type="ECO:0000256" key="6">
    <source>
        <dbReference type="ARBA" id="ARBA00022857"/>
    </source>
</evidence>
<dbReference type="InterPro" id="IPR001171">
    <property type="entry name" value="ERG24_DHCR-like"/>
</dbReference>
<keyword evidence="9" id="KW-0560">Oxidoreductase</keyword>
<comment type="caution">
    <text evidence="20">The sequence shown here is derived from an EMBL/GenBank/DDBJ whole genome shotgun (WGS) entry which is preliminary data.</text>
</comment>
<evidence type="ECO:0000256" key="10">
    <source>
        <dbReference type="ARBA" id="ARBA00023011"/>
    </source>
</evidence>
<evidence type="ECO:0000256" key="16">
    <source>
        <dbReference type="ARBA" id="ARBA00031227"/>
    </source>
</evidence>
<evidence type="ECO:0000256" key="8">
    <source>
        <dbReference type="ARBA" id="ARBA00022989"/>
    </source>
</evidence>
<evidence type="ECO:0000256" key="1">
    <source>
        <dbReference type="ARBA" id="ARBA00004141"/>
    </source>
</evidence>
<accession>A6GC73</accession>
<keyword evidence="6" id="KW-0521">NADP</keyword>
<keyword evidence="10" id="KW-0756">Sterol biosynthesis</keyword>
<feature type="transmembrane region" description="Helical" evidence="19">
    <location>
        <begin position="63"/>
        <end position="84"/>
    </location>
</feature>